<dbReference type="AlphaFoldDB" id="A0A8C0IB42"/>
<dbReference type="Ensembl" id="ENSBOBT00000007158.1">
    <property type="protein sequence ID" value="ENSBOBP00000006967.1"/>
    <property type="gene ID" value="ENSBOBG00000004613.1"/>
</dbReference>
<evidence type="ECO:0000313" key="2">
    <source>
        <dbReference type="Proteomes" id="UP000694567"/>
    </source>
</evidence>
<protein>
    <submittedName>
        <fullName evidence="1">Uncharacterized protein</fullName>
    </submittedName>
</protein>
<sequence length="118" mass="13343">SPWCDQWLHGNLRSHVVAHLQYRHRAAVTSPSWLSGTGRRLRPQHSPSHPAVTALESPFPCQRGWETLAVQNHSQYHHPSTHLSIYTFIDLSVYLYICYHLSYGAACAPRPAGLPHTP</sequence>
<reference evidence="1" key="2">
    <citation type="submission" date="2025-09" db="UniProtKB">
        <authorList>
            <consortium name="Ensembl"/>
        </authorList>
    </citation>
    <scope>IDENTIFICATION</scope>
</reference>
<keyword evidence="2" id="KW-1185">Reference proteome</keyword>
<name>A0A8C0IB42_BUBBB</name>
<accession>A0A8C0IB42</accession>
<evidence type="ECO:0000313" key="1">
    <source>
        <dbReference type="Ensembl" id="ENSBOBP00000006967.1"/>
    </source>
</evidence>
<proteinExistence type="predicted"/>
<reference evidence="1" key="1">
    <citation type="submission" date="2025-08" db="UniProtKB">
        <authorList>
            <consortium name="Ensembl"/>
        </authorList>
    </citation>
    <scope>IDENTIFICATION</scope>
</reference>
<dbReference type="Proteomes" id="UP000694567">
    <property type="component" value="Unplaced"/>
</dbReference>
<organism evidence="1 2">
    <name type="scientific">Bubo bubo</name>
    <name type="common">Eurasian eagle-owl</name>
    <name type="synonym">Strix bubo</name>
    <dbReference type="NCBI Taxonomy" id="30461"/>
    <lineage>
        <taxon>Eukaryota</taxon>
        <taxon>Metazoa</taxon>
        <taxon>Chordata</taxon>
        <taxon>Craniata</taxon>
        <taxon>Vertebrata</taxon>
        <taxon>Euteleostomi</taxon>
        <taxon>Archelosauria</taxon>
        <taxon>Archosauria</taxon>
        <taxon>Dinosauria</taxon>
        <taxon>Saurischia</taxon>
        <taxon>Theropoda</taxon>
        <taxon>Coelurosauria</taxon>
        <taxon>Aves</taxon>
        <taxon>Neognathae</taxon>
        <taxon>Neoaves</taxon>
        <taxon>Telluraves</taxon>
        <taxon>Strigiformes</taxon>
        <taxon>Strigidae</taxon>
        <taxon>Bubo</taxon>
    </lineage>
</organism>